<evidence type="ECO:0000256" key="1">
    <source>
        <dbReference type="SAM" id="Phobius"/>
    </source>
</evidence>
<dbReference type="InterPro" id="IPR008523">
    <property type="entry name" value="DUF805"/>
</dbReference>
<evidence type="ECO:0000313" key="2">
    <source>
        <dbReference type="EMBL" id="EAQ98814.2"/>
    </source>
</evidence>
<dbReference type="Pfam" id="PF05656">
    <property type="entry name" value="DUF805"/>
    <property type="match status" value="1"/>
</dbReference>
<accession>A4A4U3</accession>
<dbReference type="STRING" id="314285.KT71_09312"/>
<sequence length="124" mass="14014">MNLTAAIKTVLRKYVDFNGRARRPEFWYWMLSVVLLSVVLAIIEGALLAPALGFEPFAPESGQPLRLVMSLLIFLPTLAVAVRRLHDIGRSGWWILIQIVPIIGSLLLLWWYAQPSDPEPNNYG</sequence>
<keyword evidence="1" id="KW-1133">Transmembrane helix</keyword>
<dbReference type="eggNOG" id="COG3152">
    <property type="taxonomic scope" value="Bacteria"/>
</dbReference>
<feature type="transmembrane region" description="Helical" evidence="1">
    <location>
        <begin position="64"/>
        <end position="82"/>
    </location>
</feature>
<reference evidence="2 3" key="2">
    <citation type="journal article" date="2009" name="PLoS ONE">
        <title>The photosynthetic apparatus and its regulation in the aerobic gammaproteobacterium Congregibacter litoralis gen. nov., sp. nov.</title>
        <authorList>
            <person name="Spring S."/>
            <person name="Lunsdorf H."/>
            <person name="Fuchs B.M."/>
            <person name="Tindall B.J."/>
        </authorList>
    </citation>
    <scope>NUCLEOTIDE SEQUENCE [LARGE SCALE GENOMIC DNA]</scope>
    <source>
        <strain evidence="2">KT71</strain>
    </source>
</reference>
<name>A4A4U3_9GAMM</name>
<comment type="caution">
    <text evidence="2">The sequence shown here is derived from an EMBL/GenBank/DDBJ whole genome shotgun (WGS) entry which is preliminary data.</text>
</comment>
<dbReference type="AlphaFoldDB" id="A4A4U3"/>
<keyword evidence="1" id="KW-0812">Transmembrane</keyword>
<dbReference type="PANTHER" id="PTHR34980:SF2">
    <property type="entry name" value="INNER MEMBRANE PROTEIN YHAH-RELATED"/>
    <property type="match status" value="1"/>
</dbReference>
<gene>
    <name evidence="2" type="ORF">KT71_09312</name>
</gene>
<keyword evidence="3" id="KW-1185">Reference proteome</keyword>
<evidence type="ECO:0000313" key="3">
    <source>
        <dbReference type="Proteomes" id="UP000019205"/>
    </source>
</evidence>
<protein>
    <submittedName>
        <fullName evidence="2">Putative membrane protein</fullName>
    </submittedName>
</protein>
<dbReference type="Proteomes" id="UP000019205">
    <property type="component" value="Chromosome"/>
</dbReference>
<feature type="transmembrane region" description="Helical" evidence="1">
    <location>
        <begin position="94"/>
        <end position="113"/>
    </location>
</feature>
<organism evidence="2 3">
    <name type="scientific">Congregibacter litoralis KT71</name>
    <dbReference type="NCBI Taxonomy" id="314285"/>
    <lineage>
        <taxon>Bacteria</taxon>
        <taxon>Pseudomonadati</taxon>
        <taxon>Pseudomonadota</taxon>
        <taxon>Gammaproteobacteria</taxon>
        <taxon>Cellvibrionales</taxon>
        <taxon>Halieaceae</taxon>
        <taxon>Congregibacter</taxon>
    </lineage>
</organism>
<dbReference type="PANTHER" id="PTHR34980">
    <property type="entry name" value="INNER MEMBRANE PROTEIN-RELATED-RELATED"/>
    <property type="match status" value="1"/>
</dbReference>
<dbReference type="HOGENOM" id="CLU_093674_4_1_6"/>
<reference evidence="2 3" key="1">
    <citation type="journal article" date="2007" name="Proc. Natl. Acad. Sci. U.S.A.">
        <title>Characterization of a marine gammaproteobacterium capable of aerobic anoxygenic photosynthesis.</title>
        <authorList>
            <person name="Fuchs B.M."/>
            <person name="Spring S."/>
            <person name="Teeling H."/>
            <person name="Quast C."/>
            <person name="Wulf J."/>
            <person name="Schattenhofer M."/>
            <person name="Yan S."/>
            <person name="Ferriera S."/>
            <person name="Johnson J."/>
            <person name="Glockner F.O."/>
            <person name="Amann R."/>
        </authorList>
    </citation>
    <scope>NUCLEOTIDE SEQUENCE [LARGE SCALE GENOMIC DNA]</scope>
    <source>
        <strain evidence="2">KT71</strain>
    </source>
</reference>
<dbReference type="GO" id="GO:0005886">
    <property type="term" value="C:plasma membrane"/>
    <property type="evidence" value="ECO:0007669"/>
    <property type="project" value="TreeGrafter"/>
</dbReference>
<keyword evidence="1" id="KW-0472">Membrane</keyword>
<dbReference type="RefSeq" id="WP_023660199.1">
    <property type="nucleotide sequence ID" value="NZ_CM002299.1"/>
</dbReference>
<proteinExistence type="predicted"/>
<dbReference type="EMBL" id="AAOA02000003">
    <property type="protein sequence ID" value="EAQ98814.2"/>
    <property type="molecule type" value="Genomic_DNA"/>
</dbReference>
<feature type="transmembrane region" description="Helical" evidence="1">
    <location>
        <begin position="26"/>
        <end position="52"/>
    </location>
</feature>
<dbReference type="OrthoDB" id="9812349at2"/>